<sequence>MSDADQETQEDEDSESTDLPHSQQGDEALPTSGDDGSSTSLSVSSSTVISRVPKTLCKRKKMLTPADEMMQFAGEQLQSIRTSIRTDDEFDAYGNDNILQLPNAPALYLQTLNHDTPEVSNVTLPNVQTNKAEQPNAHQSESQQLNNASAFFSNFSA</sequence>
<organism evidence="2 3">
    <name type="scientific">Acanthoscelides obtectus</name>
    <name type="common">Bean weevil</name>
    <name type="synonym">Bruchus obtectus</name>
    <dbReference type="NCBI Taxonomy" id="200917"/>
    <lineage>
        <taxon>Eukaryota</taxon>
        <taxon>Metazoa</taxon>
        <taxon>Ecdysozoa</taxon>
        <taxon>Arthropoda</taxon>
        <taxon>Hexapoda</taxon>
        <taxon>Insecta</taxon>
        <taxon>Pterygota</taxon>
        <taxon>Neoptera</taxon>
        <taxon>Endopterygota</taxon>
        <taxon>Coleoptera</taxon>
        <taxon>Polyphaga</taxon>
        <taxon>Cucujiformia</taxon>
        <taxon>Chrysomeloidea</taxon>
        <taxon>Chrysomelidae</taxon>
        <taxon>Bruchinae</taxon>
        <taxon>Bruchini</taxon>
        <taxon>Acanthoscelides</taxon>
    </lineage>
</organism>
<evidence type="ECO:0000313" key="3">
    <source>
        <dbReference type="Proteomes" id="UP001152888"/>
    </source>
</evidence>
<proteinExistence type="predicted"/>
<name>A0A9P0KIV5_ACAOB</name>
<keyword evidence="3" id="KW-1185">Reference proteome</keyword>
<dbReference type="OrthoDB" id="6152242at2759"/>
<protein>
    <submittedName>
        <fullName evidence="2">Uncharacterized protein</fullName>
    </submittedName>
</protein>
<reference evidence="2" key="1">
    <citation type="submission" date="2022-03" db="EMBL/GenBank/DDBJ databases">
        <authorList>
            <person name="Sayadi A."/>
        </authorList>
    </citation>
    <scope>NUCLEOTIDE SEQUENCE</scope>
</reference>
<feature type="compositionally biased region" description="Low complexity" evidence="1">
    <location>
        <begin position="32"/>
        <end position="48"/>
    </location>
</feature>
<comment type="caution">
    <text evidence="2">The sequence shown here is derived from an EMBL/GenBank/DDBJ whole genome shotgun (WGS) entry which is preliminary data.</text>
</comment>
<feature type="compositionally biased region" description="Acidic residues" evidence="1">
    <location>
        <begin position="1"/>
        <end position="16"/>
    </location>
</feature>
<evidence type="ECO:0000313" key="2">
    <source>
        <dbReference type="EMBL" id="CAH1976347.1"/>
    </source>
</evidence>
<dbReference type="EMBL" id="CAKOFQ010006847">
    <property type="protein sequence ID" value="CAH1976347.1"/>
    <property type="molecule type" value="Genomic_DNA"/>
</dbReference>
<evidence type="ECO:0000256" key="1">
    <source>
        <dbReference type="SAM" id="MobiDB-lite"/>
    </source>
</evidence>
<dbReference type="AlphaFoldDB" id="A0A9P0KIV5"/>
<gene>
    <name evidence="2" type="ORF">ACAOBT_LOCUS12101</name>
</gene>
<feature type="region of interest" description="Disordered" evidence="1">
    <location>
        <begin position="1"/>
        <end position="48"/>
    </location>
</feature>
<accession>A0A9P0KIV5</accession>
<dbReference type="Proteomes" id="UP001152888">
    <property type="component" value="Unassembled WGS sequence"/>
</dbReference>